<name>A0A409Y9Z8_9AGAR</name>
<proteinExistence type="predicted"/>
<evidence type="ECO:0000313" key="3">
    <source>
        <dbReference type="Proteomes" id="UP000284842"/>
    </source>
</evidence>
<protein>
    <submittedName>
        <fullName evidence="2">Uncharacterized protein</fullName>
    </submittedName>
</protein>
<evidence type="ECO:0000256" key="1">
    <source>
        <dbReference type="SAM" id="MobiDB-lite"/>
    </source>
</evidence>
<comment type="caution">
    <text evidence="2">The sequence shown here is derived from an EMBL/GenBank/DDBJ whole genome shotgun (WGS) entry which is preliminary data.</text>
</comment>
<gene>
    <name evidence="2" type="ORF">CVT24_009653</name>
</gene>
<dbReference type="Proteomes" id="UP000284842">
    <property type="component" value="Unassembled WGS sequence"/>
</dbReference>
<feature type="compositionally biased region" description="Acidic residues" evidence="1">
    <location>
        <begin position="148"/>
        <end position="173"/>
    </location>
</feature>
<dbReference type="EMBL" id="NHTK01001346">
    <property type="protein sequence ID" value="PPQ99803.1"/>
    <property type="molecule type" value="Genomic_DNA"/>
</dbReference>
<organism evidence="2 3">
    <name type="scientific">Panaeolus cyanescens</name>
    <dbReference type="NCBI Taxonomy" id="181874"/>
    <lineage>
        <taxon>Eukaryota</taxon>
        <taxon>Fungi</taxon>
        <taxon>Dikarya</taxon>
        <taxon>Basidiomycota</taxon>
        <taxon>Agaricomycotina</taxon>
        <taxon>Agaricomycetes</taxon>
        <taxon>Agaricomycetidae</taxon>
        <taxon>Agaricales</taxon>
        <taxon>Agaricineae</taxon>
        <taxon>Galeropsidaceae</taxon>
        <taxon>Panaeolus</taxon>
    </lineage>
</organism>
<dbReference type="AlphaFoldDB" id="A0A409Y9Z8"/>
<dbReference type="InParanoid" id="A0A409Y9Z8"/>
<feature type="region of interest" description="Disordered" evidence="1">
    <location>
        <begin position="147"/>
        <end position="176"/>
    </location>
</feature>
<reference evidence="2 3" key="1">
    <citation type="journal article" date="2018" name="Evol. Lett.">
        <title>Horizontal gene cluster transfer increased hallucinogenic mushroom diversity.</title>
        <authorList>
            <person name="Reynolds H.T."/>
            <person name="Vijayakumar V."/>
            <person name="Gluck-Thaler E."/>
            <person name="Korotkin H.B."/>
            <person name="Matheny P.B."/>
            <person name="Slot J.C."/>
        </authorList>
    </citation>
    <scope>NUCLEOTIDE SEQUENCE [LARGE SCALE GENOMIC DNA]</scope>
    <source>
        <strain evidence="2 3">2629</strain>
    </source>
</reference>
<evidence type="ECO:0000313" key="2">
    <source>
        <dbReference type="EMBL" id="PPQ99803.1"/>
    </source>
</evidence>
<accession>A0A409Y9Z8</accession>
<keyword evidence="3" id="KW-1185">Reference proteome</keyword>
<sequence length="412" mass="46740">MQEFKHDEEMLKVFSLVDQTLRTEAHNILFFKVDIRNKELEFVKLMQQENYASKHIQCLVLYYGDKALNLQRPSSLCRAIMALPYLKGVELDVNRGKAAYDHYIDIDIEGSAISSPVKPFPKKLEWLVCSGETRILESWMFLKGPWSDPEDGPDPENDPEDGPEDNQENDTEADNTPPFDLAELKAFKMTVPYSQKNIQIILDIFRHNYMPLLETLDINAKTWACCYLLYDGAERDAITNGFRDLFGLCSFTLKKLHVTTRACDNKHIFMPGISLKEFIDPYGGFMGALETLRKKDKLEVLEITIVYEVCANASRLLSLNCDKDESWSPLSDALLASQWTSLRVVKLNIVVAPVNENDGDTEEGRACIIDLNAGTSNSQILSPKLREFGAERHRVLINLNLESGSGEGDLWS</sequence>